<evidence type="ECO:0008006" key="8">
    <source>
        <dbReference type="Google" id="ProtNLM"/>
    </source>
</evidence>
<dbReference type="EMBL" id="BPWL01000009">
    <property type="protein sequence ID" value="GJJ14342.1"/>
    <property type="molecule type" value="Genomic_DNA"/>
</dbReference>
<evidence type="ECO:0000259" key="4">
    <source>
        <dbReference type="Pfam" id="PF00891"/>
    </source>
</evidence>
<dbReference type="PANTHER" id="PTHR43712:SF2">
    <property type="entry name" value="O-METHYLTRANSFERASE CICE"/>
    <property type="match status" value="1"/>
</dbReference>
<dbReference type="Pfam" id="PF00891">
    <property type="entry name" value="Methyltransf_2"/>
    <property type="match status" value="1"/>
</dbReference>
<dbReference type="GO" id="GO:0008171">
    <property type="term" value="F:O-methyltransferase activity"/>
    <property type="evidence" value="ECO:0007669"/>
    <property type="project" value="InterPro"/>
</dbReference>
<gene>
    <name evidence="6" type="ORF">Clacol_008606</name>
</gene>
<keyword evidence="2" id="KW-0808">Transferase</keyword>
<evidence type="ECO:0000313" key="7">
    <source>
        <dbReference type="Proteomes" id="UP001050691"/>
    </source>
</evidence>
<dbReference type="InterPro" id="IPR016461">
    <property type="entry name" value="COMT-like"/>
</dbReference>
<dbReference type="Proteomes" id="UP001050691">
    <property type="component" value="Unassembled WGS sequence"/>
</dbReference>
<dbReference type="GO" id="GO:0032259">
    <property type="term" value="P:methylation"/>
    <property type="evidence" value="ECO:0007669"/>
    <property type="project" value="UniProtKB-KW"/>
</dbReference>
<evidence type="ECO:0000313" key="6">
    <source>
        <dbReference type="EMBL" id="GJJ14342.1"/>
    </source>
</evidence>
<evidence type="ECO:0000256" key="1">
    <source>
        <dbReference type="ARBA" id="ARBA00022603"/>
    </source>
</evidence>
<dbReference type="PANTHER" id="PTHR43712">
    <property type="entry name" value="PUTATIVE (AFU_ORTHOLOGUE AFUA_4G14580)-RELATED"/>
    <property type="match status" value="1"/>
</dbReference>
<protein>
    <recommendedName>
        <fullName evidence="8">S-adenosyl-L-methionine-dependent methyltransferase</fullName>
    </recommendedName>
</protein>
<organism evidence="6 7">
    <name type="scientific">Clathrus columnatus</name>
    <dbReference type="NCBI Taxonomy" id="1419009"/>
    <lineage>
        <taxon>Eukaryota</taxon>
        <taxon>Fungi</taxon>
        <taxon>Dikarya</taxon>
        <taxon>Basidiomycota</taxon>
        <taxon>Agaricomycotina</taxon>
        <taxon>Agaricomycetes</taxon>
        <taxon>Phallomycetidae</taxon>
        <taxon>Phallales</taxon>
        <taxon>Clathraceae</taxon>
        <taxon>Clathrus</taxon>
    </lineage>
</organism>
<proteinExistence type="predicted"/>
<evidence type="ECO:0000256" key="3">
    <source>
        <dbReference type="ARBA" id="ARBA00022691"/>
    </source>
</evidence>
<sequence length="469" mass="50605">MSKISPLRQLANIISESVDKIEAEMAKANLEYPSLDEPFNPFSPGEGAAMAPTIRPSAALIVGACAQLSAIVNIPALTLYDTIGAFHVSSGIRVAVEGNVAEILRGQPQGLHVNDIAAKNGMDGPTLARVLRLLATHHIFIEVAPNVFKNNRISSMMDTLKSVEEIKADPVNKHTGTPGVAALVEHTSDEIMKASAFLPEALEKPAKGSLDDLSTTPFAIAFKTQKYGFDWFEEPGNEFRLKRFAAAMEGASRVDPPNAILSGFKWESLGSKTVVVDIGGGMGHLSLKIAQQHKDLRFVVQDRAPVIKEAEGFWKTNLPSALEDGTVTLQVHDFFTPQPKADVGVFLCRMILHDYGKNKATTILKHLRAAAGSKTKLLIVEQVVPYACRGSSSKFSAKLHIEPPQPLLANGGKASAIAYLGDMQMYVGLLGEERTIGTFEELLRSAGWEIEDVFPIPGSVHSQILAVPV</sequence>
<dbReference type="Gene3D" id="3.40.50.150">
    <property type="entry name" value="Vaccinia Virus protein VP39"/>
    <property type="match status" value="1"/>
</dbReference>
<feature type="domain" description="O-methyltransferase C-terminal" evidence="4">
    <location>
        <begin position="227"/>
        <end position="393"/>
    </location>
</feature>
<dbReference type="SUPFAM" id="SSF46785">
    <property type="entry name" value="Winged helix' DNA-binding domain"/>
    <property type="match status" value="1"/>
</dbReference>
<dbReference type="InterPro" id="IPR036390">
    <property type="entry name" value="WH_DNA-bd_sf"/>
</dbReference>
<comment type="caution">
    <text evidence="6">The sequence shown here is derived from an EMBL/GenBank/DDBJ whole genome shotgun (WGS) entry which is preliminary data.</text>
</comment>
<dbReference type="InterPro" id="IPR012967">
    <property type="entry name" value="COMT_dimerisation"/>
</dbReference>
<evidence type="ECO:0000256" key="2">
    <source>
        <dbReference type="ARBA" id="ARBA00022679"/>
    </source>
</evidence>
<dbReference type="SUPFAM" id="SSF53335">
    <property type="entry name" value="S-adenosyl-L-methionine-dependent methyltransferases"/>
    <property type="match status" value="1"/>
</dbReference>
<name>A0AAV5AI74_9AGAM</name>
<dbReference type="PROSITE" id="PS51683">
    <property type="entry name" value="SAM_OMT_II"/>
    <property type="match status" value="1"/>
</dbReference>
<dbReference type="GO" id="GO:0046983">
    <property type="term" value="F:protein dimerization activity"/>
    <property type="evidence" value="ECO:0007669"/>
    <property type="project" value="InterPro"/>
</dbReference>
<accession>A0AAV5AI74</accession>
<reference evidence="6" key="1">
    <citation type="submission" date="2021-10" db="EMBL/GenBank/DDBJ databases">
        <title>De novo Genome Assembly of Clathrus columnatus (Basidiomycota, Fungi) Using Illumina and Nanopore Sequence Data.</title>
        <authorList>
            <person name="Ogiso-Tanaka E."/>
            <person name="Itagaki H."/>
            <person name="Hosoya T."/>
            <person name="Hosaka K."/>
        </authorList>
    </citation>
    <scope>NUCLEOTIDE SEQUENCE</scope>
    <source>
        <strain evidence="6">MO-923</strain>
    </source>
</reference>
<keyword evidence="1" id="KW-0489">Methyltransferase</keyword>
<dbReference type="InterPro" id="IPR029063">
    <property type="entry name" value="SAM-dependent_MTases_sf"/>
</dbReference>
<evidence type="ECO:0000259" key="5">
    <source>
        <dbReference type="Pfam" id="PF08100"/>
    </source>
</evidence>
<keyword evidence="7" id="KW-1185">Reference proteome</keyword>
<keyword evidence="3" id="KW-0949">S-adenosyl-L-methionine</keyword>
<feature type="domain" description="O-methyltransferase dimerisation" evidence="5">
    <location>
        <begin position="81"/>
        <end position="157"/>
    </location>
</feature>
<dbReference type="InterPro" id="IPR036388">
    <property type="entry name" value="WH-like_DNA-bd_sf"/>
</dbReference>
<dbReference type="InterPro" id="IPR001077">
    <property type="entry name" value="COMT_C"/>
</dbReference>
<dbReference type="AlphaFoldDB" id="A0AAV5AI74"/>
<dbReference type="Gene3D" id="1.10.10.10">
    <property type="entry name" value="Winged helix-like DNA-binding domain superfamily/Winged helix DNA-binding domain"/>
    <property type="match status" value="1"/>
</dbReference>
<dbReference type="Pfam" id="PF08100">
    <property type="entry name" value="Dimerisation"/>
    <property type="match status" value="1"/>
</dbReference>